<dbReference type="HOGENOM" id="CLU_009583_2_1_9"/>
<dbReference type="Pfam" id="PF13439">
    <property type="entry name" value="Glyco_transf_4"/>
    <property type="match status" value="1"/>
</dbReference>
<feature type="domain" description="Glycosyltransferase subfamily 4-like N-terminal" evidence="2">
    <location>
        <begin position="15"/>
        <end position="189"/>
    </location>
</feature>
<name>D4K5U7_9FIRM</name>
<evidence type="ECO:0000313" key="3">
    <source>
        <dbReference type="EMBL" id="CBL02956.1"/>
    </source>
</evidence>
<dbReference type="RefSeq" id="WP_015538386.1">
    <property type="nucleotide sequence ID" value="NC_021020.1"/>
</dbReference>
<accession>D4K5U7</accession>
<protein>
    <submittedName>
        <fullName evidence="3">Glycosyltransferase</fullName>
        <ecNumber evidence="3">2.4.1.87</ecNumber>
    </submittedName>
</protein>
<dbReference type="Proteomes" id="UP000007059">
    <property type="component" value="Chromosome"/>
</dbReference>
<dbReference type="Pfam" id="PF00534">
    <property type="entry name" value="Glycos_transf_1"/>
    <property type="match status" value="1"/>
</dbReference>
<dbReference type="GO" id="GO:0047276">
    <property type="term" value="F:N-acetyllactosaminide 3-alpha-galactosyltransferase activity"/>
    <property type="evidence" value="ECO:0007669"/>
    <property type="project" value="UniProtKB-EC"/>
</dbReference>
<reference evidence="3 4" key="2">
    <citation type="submission" date="2010-03" db="EMBL/GenBank/DDBJ databases">
        <authorList>
            <person name="Pajon A."/>
        </authorList>
    </citation>
    <scope>NUCLEOTIDE SEQUENCE [LARGE SCALE GENOMIC DNA]</scope>
    <source>
        <strain evidence="3 4">SL3/3</strain>
    </source>
</reference>
<dbReference type="InterPro" id="IPR001296">
    <property type="entry name" value="Glyco_trans_1"/>
</dbReference>
<evidence type="ECO:0000313" key="4">
    <source>
        <dbReference type="Proteomes" id="UP000007059"/>
    </source>
</evidence>
<gene>
    <name evidence="3" type="ORF">FPR_28570</name>
</gene>
<dbReference type="PATRIC" id="fig|657322.3.peg.2725"/>
<dbReference type="PANTHER" id="PTHR45947:SF3">
    <property type="entry name" value="SULFOQUINOVOSYL TRANSFERASE SQD2"/>
    <property type="match status" value="1"/>
</dbReference>
<dbReference type="PANTHER" id="PTHR45947">
    <property type="entry name" value="SULFOQUINOVOSYL TRANSFERASE SQD2"/>
    <property type="match status" value="1"/>
</dbReference>
<evidence type="ECO:0000259" key="2">
    <source>
        <dbReference type="Pfam" id="PF13439"/>
    </source>
</evidence>
<dbReference type="eggNOG" id="COG0438">
    <property type="taxonomic scope" value="Bacteria"/>
</dbReference>
<dbReference type="AlphaFoldDB" id="D4K5U7"/>
<keyword evidence="3" id="KW-0328">Glycosyltransferase</keyword>
<reference evidence="3 4" key="1">
    <citation type="submission" date="2010-03" db="EMBL/GenBank/DDBJ databases">
        <title>The genome sequence of Faecalibacterium prausnitzii SL3/3.</title>
        <authorList>
            <consortium name="metaHIT consortium -- http://www.metahit.eu/"/>
            <person name="Pajon A."/>
            <person name="Turner K."/>
            <person name="Parkhill J."/>
            <person name="Duncan S."/>
            <person name="Flint H."/>
        </authorList>
    </citation>
    <scope>NUCLEOTIDE SEQUENCE [LARGE SCALE GENOMIC DNA]</scope>
    <source>
        <strain evidence="3 4">SL3/3</strain>
    </source>
</reference>
<feature type="domain" description="Glycosyl transferase family 1" evidence="1">
    <location>
        <begin position="205"/>
        <end position="364"/>
    </location>
</feature>
<dbReference type="InterPro" id="IPR050194">
    <property type="entry name" value="Glycosyltransferase_grp1"/>
</dbReference>
<dbReference type="Gene3D" id="3.40.50.2000">
    <property type="entry name" value="Glycogen Phosphorylase B"/>
    <property type="match status" value="2"/>
</dbReference>
<sequence length="389" mass="44163">MKKILQISNYQYPHIGGIEQVARDIADSLLDDKEIEQKMICFNEDAQDGNYLCHRKETMHDSVDGVEVIRCGCFAKVASQSLSFTYPSELKKVLKDFGPDIVILHYPNPFVSSFLLPMLPKITKFVLYWHLDITKQKILGKLFHGQTLHLLERADKVIATSPNYVDGSPYLSQFRAKCEVIPNCIRMERLTPTAAIYKKAELIRKENEGKILCFGVGRHVPYKGFTYLVKASKLLDDRFRIYIGGKGELTQSLKEEAKDDPKIQFLGRVSDEDMIAYYLACDIFCFPSITKNEAFGIALAEGMYFANPAVTFTIPGSGVNYVNLADVTGIECPNGDVRAYANALKTLADNPELREKYGIAAKQRVIDKFTYREFKSRINDMICRVRKQN</sequence>
<keyword evidence="3" id="KW-0808">Transferase</keyword>
<dbReference type="KEGG" id="fpa:FPR_28570"/>
<organism evidence="3 4">
    <name type="scientific">Faecalibacterium prausnitzii SL3/3</name>
    <dbReference type="NCBI Taxonomy" id="657322"/>
    <lineage>
        <taxon>Bacteria</taxon>
        <taxon>Bacillati</taxon>
        <taxon>Bacillota</taxon>
        <taxon>Clostridia</taxon>
        <taxon>Eubacteriales</taxon>
        <taxon>Oscillospiraceae</taxon>
        <taxon>Faecalibacterium</taxon>
    </lineage>
</organism>
<dbReference type="EMBL" id="FP929046">
    <property type="protein sequence ID" value="CBL02956.1"/>
    <property type="molecule type" value="Genomic_DNA"/>
</dbReference>
<dbReference type="CAZy" id="GT4">
    <property type="family name" value="Glycosyltransferase Family 4"/>
</dbReference>
<dbReference type="InterPro" id="IPR028098">
    <property type="entry name" value="Glyco_trans_4-like_N"/>
</dbReference>
<dbReference type="SUPFAM" id="SSF53756">
    <property type="entry name" value="UDP-Glycosyltransferase/glycogen phosphorylase"/>
    <property type="match status" value="1"/>
</dbReference>
<evidence type="ECO:0000259" key="1">
    <source>
        <dbReference type="Pfam" id="PF00534"/>
    </source>
</evidence>
<proteinExistence type="predicted"/>
<dbReference type="EC" id="2.4.1.87" evidence="3"/>